<gene>
    <name evidence="3" type="ORF">KL771_21360</name>
</gene>
<dbReference type="SUPFAM" id="SSF47090">
    <property type="entry name" value="PGBD-like"/>
    <property type="match status" value="1"/>
</dbReference>
<dbReference type="Pfam" id="PF01471">
    <property type="entry name" value="PG_binding_1"/>
    <property type="match status" value="1"/>
</dbReference>
<dbReference type="Gene3D" id="1.25.40.10">
    <property type="entry name" value="Tetratricopeptide repeat domain"/>
    <property type="match status" value="2"/>
</dbReference>
<feature type="region of interest" description="Disordered" evidence="1">
    <location>
        <begin position="1"/>
        <end position="22"/>
    </location>
</feature>
<dbReference type="InterPro" id="IPR036365">
    <property type="entry name" value="PGBD-like_sf"/>
</dbReference>
<comment type="caution">
    <text evidence="3">The sequence shown here is derived from an EMBL/GenBank/DDBJ whole genome shotgun (WGS) entry which is preliminary data.</text>
</comment>
<protein>
    <submittedName>
        <fullName evidence="3">SEL1-like repeat protein</fullName>
    </submittedName>
</protein>
<feature type="compositionally biased region" description="Low complexity" evidence="1">
    <location>
        <begin position="1114"/>
        <end position="1130"/>
    </location>
</feature>
<evidence type="ECO:0000313" key="4">
    <source>
        <dbReference type="Proteomes" id="UP000766595"/>
    </source>
</evidence>
<dbReference type="PANTHER" id="PTHR11102:SF160">
    <property type="entry name" value="ERAD-ASSOCIATED E3 UBIQUITIN-PROTEIN LIGASE COMPONENT HRD3"/>
    <property type="match status" value="1"/>
</dbReference>
<dbReference type="InterPro" id="IPR050767">
    <property type="entry name" value="Sel1_AlgK"/>
</dbReference>
<dbReference type="InterPro" id="IPR002477">
    <property type="entry name" value="Peptidoglycan-bd-like"/>
</dbReference>
<feature type="compositionally biased region" description="Basic and acidic residues" evidence="1">
    <location>
        <begin position="7"/>
        <end position="22"/>
    </location>
</feature>
<accession>A0A947GEX4</accession>
<dbReference type="PANTHER" id="PTHR11102">
    <property type="entry name" value="SEL-1-LIKE PROTEIN"/>
    <property type="match status" value="1"/>
</dbReference>
<evidence type="ECO:0000313" key="3">
    <source>
        <dbReference type="EMBL" id="MBT9292026.1"/>
    </source>
</evidence>
<feature type="compositionally biased region" description="Low complexity" evidence="1">
    <location>
        <begin position="79"/>
        <end position="125"/>
    </location>
</feature>
<dbReference type="EMBL" id="JAHHZF010000011">
    <property type="protein sequence ID" value="MBT9292026.1"/>
    <property type="molecule type" value="Genomic_DNA"/>
</dbReference>
<feature type="region of interest" description="Disordered" evidence="1">
    <location>
        <begin position="210"/>
        <end position="272"/>
    </location>
</feature>
<feature type="compositionally biased region" description="Low complexity" evidence="1">
    <location>
        <begin position="230"/>
        <end position="261"/>
    </location>
</feature>
<feature type="region of interest" description="Disordered" evidence="1">
    <location>
        <begin position="1114"/>
        <end position="1139"/>
    </location>
</feature>
<feature type="region of interest" description="Disordered" evidence="1">
    <location>
        <begin position="950"/>
        <end position="997"/>
    </location>
</feature>
<feature type="region of interest" description="Disordered" evidence="1">
    <location>
        <begin position="78"/>
        <end position="131"/>
    </location>
</feature>
<dbReference type="Pfam" id="PF08238">
    <property type="entry name" value="Sel1"/>
    <property type="match status" value="4"/>
</dbReference>
<evidence type="ECO:0000256" key="1">
    <source>
        <dbReference type="SAM" id="MobiDB-lite"/>
    </source>
</evidence>
<evidence type="ECO:0000259" key="2">
    <source>
        <dbReference type="Pfam" id="PF01471"/>
    </source>
</evidence>
<organism evidence="3 4">
    <name type="scientific">Prosthecodimorpha staleyi</name>
    <dbReference type="NCBI Taxonomy" id="2840188"/>
    <lineage>
        <taxon>Bacteria</taxon>
        <taxon>Pseudomonadati</taxon>
        <taxon>Pseudomonadota</taxon>
        <taxon>Alphaproteobacteria</taxon>
        <taxon>Hyphomicrobiales</taxon>
        <taxon>Ancalomicrobiaceae</taxon>
        <taxon>Prosthecodimorpha</taxon>
    </lineage>
</organism>
<dbReference type="InterPro" id="IPR011990">
    <property type="entry name" value="TPR-like_helical_dom_sf"/>
</dbReference>
<dbReference type="InterPro" id="IPR006597">
    <property type="entry name" value="Sel1-like"/>
</dbReference>
<dbReference type="InterPro" id="IPR036366">
    <property type="entry name" value="PGBDSf"/>
</dbReference>
<dbReference type="RefSeq" id="WP_261970541.1">
    <property type="nucleotide sequence ID" value="NZ_JAHHZF010000011.1"/>
</dbReference>
<feature type="region of interest" description="Disordered" evidence="1">
    <location>
        <begin position="1016"/>
        <end position="1044"/>
    </location>
</feature>
<feature type="domain" description="Peptidoglycan binding-like" evidence="2">
    <location>
        <begin position="1427"/>
        <end position="1480"/>
    </location>
</feature>
<dbReference type="Gene3D" id="1.10.101.10">
    <property type="entry name" value="PGBD-like superfamily/PGBD"/>
    <property type="match status" value="1"/>
</dbReference>
<keyword evidence="4" id="KW-1185">Reference proteome</keyword>
<dbReference type="SUPFAM" id="SSF81901">
    <property type="entry name" value="HCP-like"/>
    <property type="match status" value="1"/>
</dbReference>
<proteinExistence type="predicted"/>
<sequence length="1485" mass="155347">MTWSVRGIDDEARERALGEARRAGLSVGEWLNSVILDRRQDPSTAAPAGGIGPAAPANPMAVEVERKLAELTERLQRLSATPSAPPRMSAPTATSASPALPALPAQAAPSPMPVAAQAATPAAAAGRPMDDPEALARALARLIGAPKPEEPMRPAVNRPAEVPVVTADPPARAELAPSGGRGSLDGGDRTTGLLKTLENLDARLRTLRAAASSPETAAHRSGETTVALSAAAAPPAGGPEIRIPAAAPEPTARPAATARTEASVRSPVAPPAETGTLLSTRLDLLQSAIAEITARRQTLAAEAGTGSAERPGPQAIAVSAAPPVASAPRPRLPELNLPAAPLTQVLLTPAPPTPAPQPQAPLGAAIPPLAPAAVPSMAEIERHFRALAERIDGLAARRDPVGPTDLLDEIRAFRADMESRGRHPTAADLSMVETIVGRVDALAAARIDPNMLDPLVLEIARLRDTIAQSDPQPGFARLEAGLGHVVARVEDLGRHDVERDAADRAVLTAIATELGALRTRLEALPDAGEVAGLRALVAGVAGQVETFGADAAEARRLAAGLEEIRQALGAFDAGGLVRLFDQRLTEIAEKIAALESRPGPGLAPDRLEALIDELRAIRAGSGTAEALQAIEDQTFEVTRRLAAIEAAARRDDNAVITARIASLAEQLDRLGERTPDATQVAAIQTAIADLVERLDRAEAPRSGDAPQFGAIEALLHRIDEQMAGLRPSHHLDMMEAFEARVTTLVDKLDRLELRPFTGLDPSALAREIAALRTEIARSVAQPSSAAIEARLNELGDRIDRARITVDERAMVLIEEQLGRLNRQIEESESRNSGLGAIEETLTRIQMILSEQQDLTMETARQVAREALSEIAGVTEDRGTLAAVEALRAEMAALQNGMREHEAAAATTLRSVHDALAAVIQRLGAVEGRTATPPAAELLASLQSGLLRAEQSRTVTEDARPLAVGSGKPGLRGRAADPEAASSDRRAGETDETMAAAPRRTDFIAAARRAAQAAQQAETLPVDEPFVEPQPGPQNDGLVPEENPRGPLARIGAALRGRRRPLMLAAAAVLLAVFALQMLPGQRQTETAGTAAKAPQVAELGKPVRDPAGTAVPAVGGTPATGGTPPALVAPSQSGSASLTPPSIPPGGFIDTPRPSIAPGGFATTPTATPEAGVQPVRIAAPPPSLGADPIITGGIQKAPEDQGGSANLEPPEAIGSSALRKAAAAGDVKAQFEVGMRFAEGRGVIADPKEAAIWYQRAADRGFPPAQYRLGSAYEKGHTGTRDPIQARRWYLSAAEKGNVRAMHNLGVLFANDRDMTNAVPWFQKAAEYGLRDSQFNLGIIYALGSGVKQDLAVSYKWFGLAALQGDKDAEKKRDEVAGHLDKSNLAAAKAAVEVFRARAADKTANEEATVWIEPGASQAGLGPADTIQRVQALLQSRGLYGGAITGTLDDKTRQAVRTQQRKLNMKPTGEPDEAFLRALQGNAT</sequence>
<dbReference type="Proteomes" id="UP000766595">
    <property type="component" value="Unassembled WGS sequence"/>
</dbReference>
<feature type="compositionally biased region" description="Basic and acidic residues" evidence="1">
    <location>
        <begin position="973"/>
        <end position="988"/>
    </location>
</feature>
<dbReference type="SMART" id="SM00671">
    <property type="entry name" value="SEL1"/>
    <property type="match status" value="4"/>
</dbReference>
<reference evidence="3 4" key="1">
    <citation type="submission" date="2021-06" db="EMBL/GenBank/DDBJ databases">
        <authorList>
            <person name="Grouzdev D.S."/>
            <person name="Koziaeva V."/>
        </authorList>
    </citation>
    <scope>NUCLEOTIDE SEQUENCE [LARGE SCALE GENOMIC DNA]</scope>
    <source>
        <strain evidence="3 4">22</strain>
    </source>
</reference>
<name>A0A947GEX4_9HYPH</name>